<dbReference type="AlphaFoldDB" id="A0A0R3R8H1"/>
<protein>
    <submittedName>
        <fullName evidence="1">Uncharacterized protein</fullName>
    </submittedName>
</protein>
<name>A0A0R3R8H1_9BILA</name>
<proteinExistence type="predicted"/>
<sequence length="42" mass="5063">MIIFYLLKICHVSARNFEMLLVNLNNIVWFLDENLVIDNHLM</sequence>
<evidence type="ECO:0000313" key="1">
    <source>
        <dbReference type="WBParaSite" id="BTMF_0001632701-mRNA-1"/>
    </source>
</evidence>
<reference evidence="1" key="1">
    <citation type="submission" date="2017-02" db="UniProtKB">
        <authorList>
            <consortium name="WormBaseParasite"/>
        </authorList>
    </citation>
    <scope>IDENTIFICATION</scope>
</reference>
<accession>A0A0R3R8H1</accession>
<organism evidence="1">
    <name type="scientific">Brugia timori</name>
    <dbReference type="NCBI Taxonomy" id="42155"/>
    <lineage>
        <taxon>Eukaryota</taxon>
        <taxon>Metazoa</taxon>
        <taxon>Ecdysozoa</taxon>
        <taxon>Nematoda</taxon>
        <taxon>Chromadorea</taxon>
        <taxon>Rhabditida</taxon>
        <taxon>Spirurina</taxon>
        <taxon>Spiruromorpha</taxon>
        <taxon>Filarioidea</taxon>
        <taxon>Onchocercidae</taxon>
        <taxon>Brugia</taxon>
    </lineage>
</organism>
<dbReference type="WBParaSite" id="BTMF_0001632701-mRNA-1">
    <property type="protein sequence ID" value="BTMF_0001632701-mRNA-1"/>
    <property type="gene ID" value="BTMF_0001632701"/>
</dbReference>